<dbReference type="SUPFAM" id="SSF53098">
    <property type="entry name" value="Ribonuclease H-like"/>
    <property type="match status" value="1"/>
</dbReference>
<feature type="domain" description="Integrase catalytic" evidence="1">
    <location>
        <begin position="233"/>
        <end position="457"/>
    </location>
</feature>
<name>A0ABS3SDH3_9CELL</name>
<dbReference type="InterPro" id="IPR036397">
    <property type="entry name" value="RNaseH_sf"/>
</dbReference>
<dbReference type="RefSeq" id="WP_208288104.1">
    <property type="nucleotide sequence ID" value="NZ_CP074404.1"/>
</dbReference>
<gene>
    <name evidence="2" type="ORF">J4035_00110</name>
</gene>
<proteinExistence type="predicted"/>
<dbReference type="InterPro" id="IPR001584">
    <property type="entry name" value="Integrase_cat-core"/>
</dbReference>
<dbReference type="PROSITE" id="PS50994">
    <property type="entry name" value="INTEGRASE"/>
    <property type="match status" value="1"/>
</dbReference>
<dbReference type="EMBL" id="JAGFBM010000001">
    <property type="protein sequence ID" value="MBO3083031.1"/>
    <property type="molecule type" value="Genomic_DNA"/>
</dbReference>
<comment type="caution">
    <text evidence="2">The sequence shown here is derived from an EMBL/GenBank/DDBJ whole genome shotgun (WGS) entry which is preliminary data.</text>
</comment>
<evidence type="ECO:0000313" key="2">
    <source>
        <dbReference type="EMBL" id="MBO3083031.1"/>
    </source>
</evidence>
<accession>A0ABS3SDH3</accession>
<evidence type="ECO:0000259" key="1">
    <source>
        <dbReference type="PROSITE" id="PS50994"/>
    </source>
</evidence>
<sequence>MSQAGTFEIRPGGRVWWSGAVWQVEAVSARDVVLRRDLEVVRVVAESLIDGSRHLNNDEHARSDLPAVLGSVALDALPASARRVVEAEARAIAGVVDGEGSLGSRVARAADELGVDVRTVRRRVAAYQRAGIDGLVDGRWAGKRSANVDPRWDAVLVAVLRSYTNASTPSVLAVIDETNRQVVSVHGSDVELPSRATAYRRVDSLSKGRHTFRSAKSRRSVAKRPNGVLGRLRADRPGEYVVLDTNSLDVFAMEPVTRRWVPVQLTVAMDLFSRCILGLRLTPVSTKAVDVANVLFQCVLPQSDGREPWPYHGVPSNVLVGTEEPDGVHQQRRGGLPAIIPDTIVTDHGKQYLSAHVIGACARLGICVQPAIKDKPTDKPTLERFFGTLRLSLLQHLSGYKGPDVYSRGKDVEDGAFYYVAELEQIIREWVATVYHHSLHDGLAVAELPRARFTPAQMFEVGLARMGGLVLPSARDLAFEFLDVKWRTIQHYGVEVNGLRYDGEALNPYRNLRSAYGGAYAGKWPLHVDTHDVRHVWFRDPVDDSWHELTWEHAPSLDAPFSLDAVDYAKKVALQGIHVDNPSAAVYELLASWQRGEVTTRRHQSLARRLASQPAQDAQGDARQVAALPGVIDLLERRAARQQPADDLDVFERYAHLESLEVFDE</sequence>
<dbReference type="Pfam" id="PF13551">
    <property type="entry name" value="HTH_29"/>
    <property type="match status" value="1"/>
</dbReference>
<organism evidence="2 3">
    <name type="scientific">Cellulomonas fengjieae</name>
    <dbReference type="NCBI Taxonomy" id="2819978"/>
    <lineage>
        <taxon>Bacteria</taxon>
        <taxon>Bacillati</taxon>
        <taxon>Actinomycetota</taxon>
        <taxon>Actinomycetes</taxon>
        <taxon>Micrococcales</taxon>
        <taxon>Cellulomonadaceae</taxon>
        <taxon>Cellulomonas</taxon>
    </lineage>
</organism>
<protein>
    <submittedName>
        <fullName evidence="2">Transposase family protein</fullName>
    </submittedName>
</protein>
<evidence type="ECO:0000313" key="3">
    <source>
        <dbReference type="Proteomes" id="UP000678317"/>
    </source>
</evidence>
<reference evidence="2 3" key="1">
    <citation type="submission" date="2021-03" db="EMBL/GenBank/DDBJ databases">
        <title>novel species in genus Cellulomonas.</title>
        <authorList>
            <person name="Zhang G."/>
        </authorList>
    </citation>
    <scope>NUCLEOTIDE SEQUENCE [LARGE SCALE GENOMIC DNA]</scope>
    <source>
        <strain evidence="3">zg-ZUI188</strain>
    </source>
</reference>
<dbReference type="InterPro" id="IPR012337">
    <property type="entry name" value="RNaseH-like_sf"/>
</dbReference>
<dbReference type="Gene3D" id="3.30.420.10">
    <property type="entry name" value="Ribonuclease H-like superfamily/Ribonuclease H"/>
    <property type="match status" value="1"/>
</dbReference>
<keyword evidence="3" id="KW-1185">Reference proteome</keyword>
<dbReference type="Proteomes" id="UP000678317">
    <property type="component" value="Unassembled WGS sequence"/>
</dbReference>